<reference evidence="4" key="1">
    <citation type="submission" date="2018-12" db="EMBL/GenBank/DDBJ databases">
        <title>Tengunoibacter tsumagoiensis gen. nov., sp. nov., Dictyobacter kobayashii sp. nov., D. alpinus sp. nov., and D. joshuensis sp. nov. and description of Dictyobacteraceae fam. nov. within the order Ktedonobacterales isolated from Tengu-no-mugimeshi.</title>
        <authorList>
            <person name="Wang C.M."/>
            <person name="Zheng Y."/>
            <person name="Sakai Y."/>
            <person name="Toyoda A."/>
            <person name="Minakuchi Y."/>
            <person name="Abe K."/>
            <person name="Yokota A."/>
            <person name="Yabe S."/>
        </authorList>
    </citation>
    <scope>NUCLEOTIDE SEQUENCE [LARGE SCALE GENOMIC DNA]</scope>
    <source>
        <strain evidence="4">Uno11</strain>
    </source>
</reference>
<evidence type="ECO:0000259" key="2">
    <source>
        <dbReference type="PROSITE" id="PS51462"/>
    </source>
</evidence>
<sequence>MANSIDKLAWIHIVDRKILVTRSQGKDLFYLPGGKREEGETDQQALLREIQEELSVELQPETISYLGTFEAQAHGKPEGIMVKTTCYQASYTGHIQAANEIAETAFLSYQERSRCSLVLQIILDTLKDQGIID</sequence>
<dbReference type="RefSeq" id="WP_126555898.1">
    <property type="nucleotide sequence ID" value="NZ_BIFS01000002.1"/>
</dbReference>
<evidence type="ECO:0000313" key="3">
    <source>
        <dbReference type="EMBL" id="GCE22722.1"/>
    </source>
</evidence>
<dbReference type="PANTHER" id="PTHR43736:SF1">
    <property type="entry name" value="DIHYDRONEOPTERIN TRIPHOSPHATE DIPHOSPHATASE"/>
    <property type="match status" value="1"/>
</dbReference>
<dbReference type="InterPro" id="IPR000086">
    <property type="entry name" value="NUDIX_hydrolase_dom"/>
</dbReference>
<comment type="similarity">
    <text evidence="1">Belongs to the Nudix hydrolase family.</text>
</comment>
<proteinExistence type="inferred from homology"/>
<dbReference type="EMBL" id="BIFS01000002">
    <property type="protein sequence ID" value="GCE22722.1"/>
    <property type="molecule type" value="Genomic_DNA"/>
</dbReference>
<organism evidence="3 4">
    <name type="scientific">Dictyobacter kobayashii</name>
    <dbReference type="NCBI Taxonomy" id="2014872"/>
    <lineage>
        <taxon>Bacteria</taxon>
        <taxon>Bacillati</taxon>
        <taxon>Chloroflexota</taxon>
        <taxon>Ktedonobacteria</taxon>
        <taxon>Ktedonobacterales</taxon>
        <taxon>Dictyobacteraceae</taxon>
        <taxon>Dictyobacter</taxon>
    </lineage>
</organism>
<dbReference type="Proteomes" id="UP000287188">
    <property type="component" value="Unassembled WGS sequence"/>
</dbReference>
<dbReference type="Pfam" id="PF00293">
    <property type="entry name" value="NUDIX"/>
    <property type="match status" value="1"/>
</dbReference>
<dbReference type="CDD" id="cd04690">
    <property type="entry name" value="NUDIX_Hydrolase"/>
    <property type="match status" value="1"/>
</dbReference>
<accession>A0A402AUC8</accession>
<dbReference type="OrthoDB" id="3532303at2"/>
<dbReference type="PANTHER" id="PTHR43736">
    <property type="entry name" value="ADP-RIBOSE PYROPHOSPHATASE"/>
    <property type="match status" value="1"/>
</dbReference>
<keyword evidence="4" id="KW-1185">Reference proteome</keyword>
<gene>
    <name evidence="3" type="ORF">KDK_65220</name>
</gene>
<dbReference type="SUPFAM" id="SSF55811">
    <property type="entry name" value="Nudix"/>
    <property type="match status" value="1"/>
</dbReference>
<comment type="caution">
    <text evidence="3">The sequence shown here is derived from an EMBL/GenBank/DDBJ whole genome shotgun (WGS) entry which is preliminary data.</text>
</comment>
<feature type="domain" description="Nudix hydrolase" evidence="2">
    <location>
        <begin position="1"/>
        <end position="130"/>
    </location>
</feature>
<dbReference type="PROSITE" id="PS51462">
    <property type="entry name" value="NUDIX"/>
    <property type="match status" value="1"/>
</dbReference>
<dbReference type="InterPro" id="IPR015797">
    <property type="entry name" value="NUDIX_hydrolase-like_dom_sf"/>
</dbReference>
<dbReference type="AlphaFoldDB" id="A0A402AUC8"/>
<evidence type="ECO:0000313" key="4">
    <source>
        <dbReference type="Proteomes" id="UP000287188"/>
    </source>
</evidence>
<name>A0A402AUC8_9CHLR</name>
<evidence type="ECO:0000256" key="1">
    <source>
        <dbReference type="ARBA" id="ARBA00005582"/>
    </source>
</evidence>
<protein>
    <submittedName>
        <fullName evidence="3">DNA mismatch repair protein MutT</fullName>
    </submittedName>
</protein>
<dbReference type="Gene3D" id="3.90.79.10">
    <property type="entry name" value="Nucleoside Triphosphate Pyrophosphohydrolase"/>
    <property type="match status" value="1"/>
</dbReference>